<gene>
    <name evidence="4" type="ORF">HYALB_00012747</name>
</gene>
<accession>A0A9N9LSL3</accession>
<protein>
    <submittedName>
        <fullName evidence="4">Uncharacterized protein</fullName>
    </submittedName>
</protein>
<keyword evidence="3" id="KW-0732">Signal</keyword>
<organism evidence="4 5">
    <name type="scientific">Hymenoscyphus albidus</name>
    <dbReference type="NCBI Taxonomy" id="595503"/>
    <lineage>
        <taxon>Eukaryota</taxon>
        <taxon>Fungi</taxon>
        <taxon>Dikarya</taxon>
        <taxon>Ascomycota</taxon>
        <taxon>Pezizomycotina</taxon>
        <taxon>Leotiomycetes</taxon>
        <taxon>Helotiales</taxon>
        <taxon>Helotiaceae</taxon>
        <taxon>Hymenoscyphus</taxon>
    </lineage>
</organism>
<dbReference type="AlphaFoldDB" id="A0A9N9LSL3"/>
<name>A0A9N9LSL3_9HELO</name>
<keyword evidence="2" id="KW-0812">Transmembrane</keyword>
<feature type="compositionally biased region" description="Low complexity" evidence="1">
    <location>
        <begin position="203"/>
        <end position="219"/>
    </location>
</feature>
<feature type="signal peptide" evidence="3">
    <location>
        <begin position="1"/>
        <end position="18"/>
    </location>
</feature>
<proteinExistence type="predicted"/>
<evidence type="ECO:0000313" key="4">
    <source>
        <dbReference type="EMBL" id="CAG8978762.1"/>
    </source>
</evidence>
<feature type="region of interest" description="Disordered" evidence="1">
    <location>
        <begin position="182"/>
        <end position="219"/>
    </location>
</feature>
<comment type="caution">
    <text evidence="4">The sequence shown here is derived from an EMBL/GenBank/DDBJ whole genome shotgun (WGS) entry which is preliminary data.</text>
</comment>
<dbReference type="Proteomes" id="UP000701801">
    <property type="component" value="Unassembled WGS sequence"/>
</dbReference>
<reference evidence="4" key="1">
    <citation type="submission" date="2021-07" db="EMBL/GenBank/DDBJ databases">
        <authorList>
            <person name="Durling M."/>
        </authorList>
    </citation>
    <scope>NUCLEOTIDE SEQUENCE</scope>
</reference>
<dbReference type="EMBL" id="CAJVRM010000276">
    <property type="protein sequence ID" value="CAG8978762.1"/>
    <property type="molecule type" value="Genomic_DNA"/>
</dbReference>
<evidence type="ECO:0000256" key="3">
    <source>
        <dbReference type="SAM" id="SignalP"/>
    </source>
</evidence>
<evidence type="ECO:0000256" key="2">
    <source>
        <dbReference type="SAM" id="Phobius"/>
    </source>
</evidence>
<evidence type="ECO:0000256" key="1">
    <source>
        <dbReference type="SAM" id="MobiDB-lite"/>
    </source>
</evidence>
<evidence type="ECO:0000313" key="5">
    <source>
        <dbReference type="Proteomes" id="UP000701801"/>
    </source>
</evidence>
<keyword evidence="2" id="KW-0472">Membrane</keyword>
<keyword evidence="5" id="KW-1185">Reference proteome</keyword>
<dbReference type="OrthoDB" id="3795566at2759"/>
<keyword evidence="2" id="KW-1133">Transmembrane helix</keyword>
<sequence>MLFTLIISVLLHAIDVLAAPYIVTSYVELSVYTQYNGVKTYTKPVVLPSTITAPPTAIATSTRADTYYTHVSIVDIVLSPGVRKSHSYDYEDSEDALYRTYMVPLTFNAPTSCSSTSWAFTTTVEIYIPPPVRGKISAATLSTSASTYTYEHCNPVPTTDVIAILNPTDVEPSDLASLNALATPTGSDDIGTEDIYTSRHPSRPTSTSTSSSDTSRSGSRYEYCGGSYSACYDSNYRALLTFILLVIFGWFLLWFLIGLLESWYSFKGLMQGEKRKRGMPYSWCCISWPCLCFTGPVYKARTPEEQVVLKQKWAEMKMGGKMKLWVRWGFRFKYPVELLGAEPEIYKRAFRQGCL</sequence>
<feature type="transmembrane region" description="Helical" evidence="2">
    <location>
        <begin position="238"/>
        <end position="260"/>
    </location>
</feature>
<feature type="chain" id="PRO_5040285906" evidence="3">
    <location>
        <begin position="19"/>
        <end position="355"/>
    </location>
</feature>